<gene>
    <name evidence="1" type="ORF">Q9L42_017785</name>
</gene>
<evidence type="ECO:0000313" key="1">
    <source>
        <dbReference type="EMBL" id="XBS20181.1"/>
    </source>
</evidence>
<evidence type="ECO:0000313" key="2">
    <source>
        <dbReference type="Proteomes" id="UP001225378"/>
    </source>
</evidence>
<dbReference type="EMBL" id="CP157743">
    <property type="protein sequence ID" value="XBS20181.1"/>
    <property type="molecule type" value="Genomic_DNA"/>
</dbReference>
<dbReference type="Proteomes" id="UP001225378">
    <property type="component" value="Chromosome"/>
</dbReference>
<name>A0AAU7NU95_9GAMM</name>
<dbReference type="RefSeq" id="WP_305907086.1">
    <property type="nucleotide sequence ID" value="NZ_CP157743.1"/>
</dbReference>
<accession>A0AAU7NU95</accession>
<protein>
    <submittedName>
        <fullName evidence="1">Uncharacterized protein</fullName>
    </submittedName>
</protein>
<dbReference type="KEGG" id="mech:Q9L42_017785"/>
<organism evidence="1 2">
    <name type="scientific">Methylomarinum roseum</name>
    <dbReference type="NCBI Taxonomy" id="3067653"/>
    <lineage>
        <taxon>Bacteria</taxon>
        <taxon>Pseudomonadati</taxon>
        <taxon>Pseudomonadota</taxon>
        <taxon>Gammaproteobacteria</taxon>
        <taxon>Methylococcales</taxon>
        <taxon>Methylococcaceae</taxon>
        <taxon>Methylomarinum</taxon>
    </lineage>
</organism>
<reference evidence="1 2" key="1">
    <citation type="journal article" date="2024" name="Microbiology">
        <title>Methylomarinum rosea sp. nov., a novel halophilic methanotrophic bacterium from the hypersaline Lake Elton.</title>
        <authorList>
            <person name="Suleimanov R.Z."/>
            <person name="Oshkin I.Y."/>
            <person name="Danilova O.V."/>
            <person name="Suzina N.E."/>
            <person name="Dedysh S.N."/>
        </authorList>
    </citation>
    <scope>NUCLEOTIDE SEQUENCE [LARGE SCALE GENOMIC DNA]</scope>
    <source>
        <strain evidence="1 2">Ch1-1</strain>
    </source>
</reference>
<keyword evidence="2" id="KW-1185">Reference proteome</keyword>
<proteinExistence type="predicted"/>
<sequence length="87" mass="9514">MKKKMGTDLFIGLIFSKNKSVPFSHVSPFPTHSELAHGSTVSSCNGAENLTMGKPLDHLSSGVNFEEEYPLIAEAPKNKSVPFSTYR</sequence>
<dbReference type="AlphaFoldDB" id="A0AAU7NU95"/>